<keyword evidence="2" id="KW-1185">Reference proteome</keyword>
<proteinExistence type="predicted"/>
<dbReference type="AlphaFoldDB" id="A0AAE8MW15"/>
<sequence>MKYLTLLAPALAVAKPVLNPQAVSDLPDPSEIQILSATWSGNGCPSGSVSTSISPDRTVVTFGFDAFQTYIGPDISRTENSKSCSLHLSLKYPGGFQFSVVESTYHGFALLEEGTSGDFFSTYFFSQDPNNTTVTKTSIQGGGVWAEGQVYTKQDEIPTVSLIYSPCGADGILNINNRISLRSTNPKAFGSITDDDATVAFTQQLNLNWQTCKN</sequence>
<comment type="caution">
    <text evidence="1">The sequence shown here is derived from an EMBL/GenBank/DDBJ whole genome shotgun (WGS) entry which is preliminary data.</text>
</comment>
<dbReference type="InterPro" id="IPR025649">
    <property type="entry name" value="DUF4360"/>
</dbReference>
<dbReference type="PANTHER" id="PTHR38847:SF1">
    <property type="entry name" value="PSEUDOURIDINE SYNTHASE RSUA_RLUA-LIKE DOMAIN-CONTAINING PROTEIN"/>
    <property type="match status" value="1"/>
</dbReference>
<name>A0AAE8MW15_9PEZI</name>
<dbReference type="PANTHER" id="PTHR38847">
    <property type="match status" value="1"/>
</dbReference>
<dbReference type="Pfam" id="PF14273">
    <property type="entry name" value="DUF4360"/>
    <property type="match status" value="1"/>
</dbReference>
<evidence type="ECO:0000313" key="1">
    <source>
        <dbReference type="EMBL" id="SPO00236.1"/>
    </source>
</evidence>
<organism evidence="1 2">
    <name type="scientific">Cephalotrichum gorgonifer</name>
    <dbReference type="NCBI Taxonomy" id="2041049"/>
    <lineage>
        <taxon>Eukaryota</taxon>
        <taxon>Fungi</taxon>
        <taxon>Dikarya</taxon>
        <taxon>Ascomycota</taxon>
        <taxon>Pezizomycotina</taxon>
        <taxon>Sordariomycetes</taxon>
        <taxon>Hypocreomycetidae</taxon>
        <taxon>Microascales</taxon>
        <taxon>Microascaceae</taxon>
        <taxon>Cephalotrichum</taxon>
    </lineage>
</organism>
<dbReference type="EMBL" id="ONZQ02000003">
    <property type="protein sequence ID" value="SPO00236.1"/>
    <property type="molecule type" value="Genomic_DNA"/>
</dbReference>
<reference evidence="1" key="1">
    <citation type="submission" date="2018-03" db="EMBL/GenBank/DDBJ databases">
        <authorList>
            <person name="Guldener U."/>
        </authorList>
    </citation>
    <scope>NUCLEOTIDE SEQUENCE</scope>
</reference>
<evidence type="ECO:0008006" key="3">
    <source>
        <dbReference type="Google" id="ProtNLM"/>
    </source>
</evidence>
<evidence type="ECO:0000313" key="2">
    <source>
        <dbReference type="Proteomes" id="UP001187682"/>
    </source>
</evidence>
<gene>
    <name evidence="1" type="ORF">DNG_03083</name>
</gene>
<dbReference type="Proteomes" id="UP001187682">
    <property type="component" value="Unassembled WGS sequence"/>
</dbReference>
<protein>
    <recommendedName>
        <fullName evidence="3">Secreted protein</fullName>
    </recommendedName>
</protein>
<accession>A0AAE8MW15</accession>